<name>A0A837ZV10_9PSEU</name>
<evidence type="ECO:0000313" key="3">
    <source>
        <dbReference type="EMBL" id="MBA0124456.1"/>
    </source>
</evidence>
<evidence type="ECO:0000256" key="1">
    <source>
        <dbReference type="SAM" id="MobiDB-lite"/>
    </source>
</evidence>
<accession>A0A837ZV10</accession>
<comment type="caution">
    <text evidence="3">The sequence shown here is derived from an EMBL/GenBank/DDBJ whole genome shotgun (WGS) entry which is preliminary data.</text>
</comment>
<dbReference type="GO" id="GO:0032259">
    <property type="term" value="P:methylation"/>
    <property type="evidence" value="ECO:0007669"/>
    <property type="project" value="UniProtKB-KW"/>
</dbReference>
<keyword evidence="4" id="KW-1185">Reference proteome</keyword>
<dbReference type="RefSeq" id="WP_180891318.1">
    <property type="nucleotide sequence ID" value="NZ_JACCKD010000001.1"/>
</dbReference>
<dbReference type="Gene3D" id="3.40.50.150">
    <property type="entry name" value="Vaccinia Virus protein VP39"/>
    <property type="match status" value="1"/>
</dbReference>
<protein>
    <submittedName>
        <fullName evidence="3">Class I SAM-dependent methyltransferase</fullName>
    </submittedName>
</protein>
<feature type="compositionally biased region" description="Low complexity" evidence="1">
    <location>
        <begin position="1"/>
        <end position="16"/>
    </location>
</feature>
<feature type="region of interest" description="Disordered" evidence="1">
    <location>
        <begin position="1"/>
        <end position="63"/>
    </location>
</feature>
<proteinExistence type="predicted"/>
<sequence length="391" mass="41658">MPSIARPSIPAAAVAPHRGSHERHADVVLSGGAGGPSAAVARDSGPERCERTARPPLPDNPWSTPSEAVRLVLRGRTARQALPIAAVVGTILSAVNQGSVIASGTATGDTWLKVGVNYAVPYLVASIGYLAGRRVTARRVPDTLEWQRYLAAFHEERPAVTERLLARADHSPYGWLVEPLHGTSGPVLDLACGSAPTRDVLPHARWLGVDSSAGELSAAARAGRGPVLRARADALPLGTGSVDAVCAALCFPLFAPIEPVLAEVHRVLRPGGTLVALVPSRLAPHPTGWLRWTGLMRALGIRSQPWPTPEARDGLGTILREHGFAVGSEQRRVFTLELSTPESVELLIDGLYLPGHDERRIADAKRRLAGRARPGHRLPLPLRRVVAHRPA</sequence>
<reference evidence="3 4" key="1">
    <citation type="submission" date="2020-07" db="EMBL/GenBank/DDBJ databases">
        <title>Genome of Haloechinothrix sp.</title>
        <authorList>
            <person name="Tang S.-K."/>
            <person name="Yang L."/>
            <person name="Zhu W.-Y."/>
        </authorList>
    </citation>
    <scope>NUCLEOTIDE SEQUENCE [LARGE SCALE GENOMIC DNA]</scope>
    <source>
        <strain evidence="3 4">YIM 98757</strain>
    </source>
</reference>
<dbReference type="NCBIfam" id="NF038050">
    <property type="entry name" value="NrtS"/>
    <property type="match status" value="1"/>
</dbReference>
<dbReference type="InterPro" id="IPR029063">
    <property type="entry name" value="SAM-dependent_MTases_sf"/>
</dbReference>
<evidence type="ECO:0000313" key="4">
    <source>
        <dbReference type="Proteomes" id="UP000582974"/>
    </source>
</evidence>
<keyword evidence="3" id="KW-0808">Transferase</keyword>
<dbReference type="GO" id="GO:0008757">
    <property type="term" value="F:S-adenosylmethionine-dependent methyltransferase activity"/>
    <property type="evidence" value="ECO:0007669"/>
    <property type="project" value="InterPro"/>
</dbReference>
<dbReference type="PANTHER" id="PTHR42912">
    <property type="entry name" value="METHYLTRANSFERASE"/>
    <property type="match status" value="1"/>
</dbReference>
<dbReference type="Pfam" id="PF08241">
    <property type="entry name" value="Methyltransf_11"/>
    <property type="match status" value="1"/>
</dbReference>
<dbReference type="EMBL" id="JACCKD010000001">
    <property type="protein sequence ID" value="MBA0124456.1"/>
    <property type="molecule type" value="Genomic_DNA"/>
</dbReference>
<dbReference type="InterPro" id="IPR013216">
    <property type="entry name" value="Methyltransf_11"/>
</dbReference>
<organism evidence="3 4">
    <name type="scientific">Haloechinothrix aidingensis</name>
    <dbReference type="NCBI Taxonomy" id="2752311"/>
    <lineage>
        <taxon>Bacteria</taxon>
        <taxon>Bacillati</taxon>
        <taxon>Actinomycetota</taxon>
        <taxon>Actinomycetes</taxon>
        <taxon>Pseudonocardiales</taxon>
        <taxon>Pseudonocardiaceae</taxon>
        <taxon>Haloechinothrix</taxon>
    </lineage>
</organism>
<dbReference type="CDD" id="cd02440">
    <property type="entry name" value="AdoMet_MTases"/>
    <property type="match status" value="1"/>
</dbReference>
<feature type="compositionally biased region" description="Basic and acidic residues" evidence="1">
    <location>
        <begin position="44"/>
        <end position="53"/>
    </location>
</feature>
<feature type="domain" description="Methyltransferase type 11" evidence="2">
    <location>
        <begin position="188"/>
        <end position="275"/>
    </location>
</feature>
<gene>
    <name evidence="3" type="ORF">H0B56_02750</name>
</gene>
<dbReference type="AlphaFoldDB" id="A0A837ZV10"/>
<dbReference type="InterPro" id="IPR050508">
    <property type="entry name" value="Methyltransf_Superfamily"/>
</dbReference>
<keyword evidence="3" id="KW-0489">Methyltransferase</keyword>
<dbReference type="Proteomes" id="UP000582974">
    <property type="component" value="Unassembled WGS sequence"/>
</dbReference>
<evidence type="ECO:0000259" key="2">
    <source>
        <dbReference type="Pfam" id="PF08241"/>
    </source>
</evidence>
<dbReference type="SUPFAM" id="SSF53335">
    <property type="entry name" value="S-adenosyl-L-methionine-dependent methyltransferases"/>
    <property type="match status" value="1"/>
</dbReference>
<dbReference type="PANTHER" id="PTHR42912:SF93">
    <property type="entry name" value="N6-ADENOSINE-METHYLTRANSFERASE TMT1A"/>
    <property type="match status" value="1"/>
</dbReference>
<dbReference type="InterPro" id="IPR047700">
    <property type="entry name" value="NrtS-like"/>
</dbReference>